<dbReference type="EMBL" id="QJKJ01003851">
    <property type="protein sequence ID" value="RDX96571.1"/>
    <property type="molecule type" value="Genomic_DNA"/>
</dbReference>
<reference evidence="1" key="1">
    <citation type="submission" date="2018-05" db="EMBL/GenBank/DDBJ databases">
        <title>Draft genome of Mucuna pruriens seed.</title>
        <authorList>
            <person name="Nnadi N.E."/>
            <person name="Vos R."/>
            <person name="Hasami M.H."/>
            <person name="Devisetty U.K."/>
            <person name="Aguiy J.C."/>
        </authorList>
    </citation>
    <scope>NUCLEOTIDE SEQUENCE [LARGE SCALE GENOMIC DNA]</scope>
    <source>
        <strain evidence="1">JCA_2017</strain>
    </source>
</reference>
<dbReference type="AlphaFoldDB" id="A0A371H194"/>
<keyword evidence="2" id="KW-1185">Reference proteome</keyword>
<comment type="caution">
    <text evidence="1">The sequence shown here is derived from an EMBL/GenBank/DDBJ whole genome shotgun (WGS) entry which is preliminary data.</text>
</comment>
<sequence length="92" mass="10590">MNTIGVQDPLGKRCMRGVKGMREIGRKIGVIGMELKVEQMITSFDIQGRKGVKFVTLALGDYGLIWWTSMMDDIRRGIIKPCESWYHLKRLM</sequence>
<evidence type="ECO:0000313" key="2">
    <source>
        <dbReference type="Proteomes" id="UP000257109"/>
    </source>
</evidence>
<accession>A0A371H194</accession>
<protein>
    <submittedName>
        <fullName evidence="1">Uncharacterized protein</fullName>
    </submittedName>
</protein>
<evidence type="ECO:0000313" key="1">
    <source>
        <dbReference type="EMBL" id="RDX96571.1"/>
    </source>
</evidence>
<name>A0A371H194_MUCPR</name>
<gene>
    <name evidence="1" type="ORF">CR513_20745</name>
</gene>
<organism evidence="1 2">
    <name type="scientific">Mucuna pruriens</name>
    <name type="common">Velvet bean</name>
    <name type="synonym">Dolichos pruriens</name>
    <dbReference type="NCBI Taxonomy" id="157652"/>
    <lineage>
        <taxon>Eukaryota</taxon>
        <taxon>Viridiplantae</taxon>
        <taxon>Streptophyta</taxon>
        <taxon>Embryophyta</taxon>
        <taxon>Tracheophyta</taxon>
        <taxon>Spermatophyta</taxon>
        <taxon>Magnoliopsida</taxon>
        <taxon>eudicotyledons</taxon>
        <taxon>Gunneridae</taxon>
        <taxon>Pentapetalae</taxon>
        <taxon>rosids</taxon>
        <taxon>fabids</taxon>
        <taxon>Fabales</taxon>
        <taxon>Fabaceae</taxon>
        <taxon>Papilionoideae</taxon>
        <taxon>50 kb inversion clade</taxon>
        <taxon>NPAAA clade</taxon>
        <taxon>indigoferoid/millettioid clade</taxon>
        <taxon>Phaseoleae</taxon>
        <taxon>Mucuna</taxon>
    </lineage>
</organism>
<feature type="non-terminal residue" evidence="1">
    <location>
        <position position="1"/>
    </location>
</feature>
<proteinExistence type="predicted"/>
<dbReference type="Proteomes" id="UP000257109">
    <property type="component" value="Unassembled WGS sequence"/>
</dbReference>
<dbReference type="OrthoDB" id="1934635at2759"/>